<dbReference type="PROSITE" id="PS50059">
    <property type="entry name" value="FKBP_PPIASE"/>
    <property type="match status" value="1"/>
</dbReference>
<sequence>MINKSLKFLVIAALVLVSSCKAQHPDLDDGIYAEIVTNKGTMVAKLFYDKVPVTVANFVALAEGNHPMVDEKYKGKPFYDSLTFHRVMDQFMIQGGDPTATGGGTPGYRFAADFHPDLKHDRPGLLSMANSGGINTNGSQFFITEVPYPSLDIYDANGNLKPCDQPRVSCHSVFGELVKGIEIQDSISNVEVVNPQARNHKPVKDVIITDLNIIRKGSAAKSFNAPKVFEEEMPKVEDHFNALKEEAKAKAEEAEKLREETNALAGVDMKVLFDEYNKDLIELPSGLKMHYITKGEGAKPAQGANVKLNYQGHFTDGRLFDSNLEDVEKKHYGELNPQKVSRGMYKPMDLKISPDARVVAGFKEGAAQMSVGDKAYLLLPSHLAWGERGAGGGFIPPNADVVFIIEMLEIVE</sequence>
<dbReference type="PANTHER" id="PTHR45625">
    <property type="entry name" value="PEPTIDYL-PROLYL CIS-TRANS ISOMERASE-RELATED"/>
    <property type="match status" value="1"/>
</dbReference>
<dbReference type="PANTHER" id="PTHR45625:SF4">
    <property type="entry name" value="PEPTIDYLPROLYL ISOMERASE DOMAIN AND WD REPEAT-CONTAINING PROTEIN 1"/>
    <property type="match status" value="1"/>
</dbReference>
<protein>
    <recommendedName>
        <fullName evidence="3 6">peptidylprolyl isomerase</fullName>
        <ecNumber evidence="3 6">5.2.1.8</ecNumber>
    </recommendedName>
</protein>
<dbReference type="EMBL" id="JAVRIA010000001">
    <property type="protein sequence ID" value="MDT0557189.1"/>
    <property type="molecule type" value="Genomic_DNA"/>
</dbReference>
<evidence type="ECO:0000256" key="4">
    <source>
        <dbReference type="ARBA" id="ARBA00023110"/>
    </source>
</evidence>
<dbReference type="Gene3D" id="3.10.50.40">
    <property type="match status" value="1"/>
</dbReference>
<dbReference type="SUPFAM" id="SSF54534">
    <property type="entry name" value="FKBP-like"/>
    <property type="match status" value="1"/>
</dbReference>
<dbReference type="InterPro" id="IPR046357">
    <property type="entry name" value="PPIase_dom_sf"/>
</dbReference>
<dbReference type="InterPro" id="IPR001179">
    <property type="entry name" value="PPIase_FKBP_dom"/>
</dbReference>
<comment type="caution">
    <text evidence="11">The sequence shown here is derived from an EMBL/GenBank/DDBJ whole genome shotgun (WGS) entry which is preliminary data.</text>
</comment>
<keyword evidence="8" id="KW-0732">Signal</keyword>
<dbReference type="EC" id="5.2.1.8" evidence="3 6"/>
<evidence type="ECO:0000256" key="3">
    <source>
        <dbReference type="ARBA" id="ARBA00013194"/>
    </source>
</evidence>
<dbReference type="PROSITE" id="PS00170">
    <property type="entry name" value="CSA_PPIASE_1"/>
    <property type="match status" value="1"/>
</dbReference>
<keyword evidence="12" id="KW-1185">Reference proteome</keyword>
<dbReference type="CDD" id="cd00317">
    <property type="entry name" value="cyclophilin"/>
    <property type="match status" value="1"/>
</dbReference>
<dbReference type="InterPro" id="IPR020892">
    <property type="entry name" value="Cyclophilin-type_PPIase_CS"/>
</dbReference>
<evidence type="ECO:0000256" key="2">
    <source>
        <dbReference type="ARBA" id="ARBA00007365"/>
    </source>
</evidence>
<dbReference type="Pfam" id="PF00254">
    <property type="entry name" value="FKBP_C"/>
    <property type="match status" value="1"/>
</dbReference>
<feature type="domain" description="PPIase FKBP-type" evidence="9">
    <location>
        <begin position="303"/>
        <end position="411"/>
    </location>
</feature>
<evidence type="ECO:0000256" key="1">
    <source>
        <dbReference type="ARBA" id="ARBA00000971"/>
    </source>
</evidence>
<dbReference type="PROSITE" id="PS50072">
    <property type="entry name" value="CSA_PPIASE_2"/>
    <property type="match status" value="1"/>
</dbReference>
<dbReference type="Pfam" id="PF00160">
    <property type="entry name" value="Pro_isomerase"/>
    <property type="match status" value="1"/>
</dbReference>
<keyword evidence="7" id="KW-0175">Coiled coil</keyword>
<evidence type="ECO:0000256" key="6">
    <source>
        <dbReference type="PROSITE-ProRule" id="PRU00277"/>
    </source>
</evidence>
<keyword evidence="4 6" id="KW-0697">Rotamase</keyword>
<feature type="signal peptide" evidence="8">
    <location>
        <begin position="1"/>
        <end position="22"/>
    </location>
</feature>
<evidence type="ECO:0000256" key="8">
    <source>
        <dbReference type="SAM" id="SignalP"/>
    </source>
</evidence>
<organism evidence="11 12">
    <name type="scientific">Microcosmobacter mediterraneus</name>
    <dbReference type="NCBI Taxonomy" id="3075607"/>
    <lineage>
        <taxon>Bacteria</taxon>
        <taxon>Pseudomonadati</taxon>
        <taxon>Bacteroidota</taxon>
        <taxon>Flavobacteriia</taxon>
        <taxon>Flavobacteriales</taxon>
        <taxon>Flavobacteriaceae</taxon>
        <taxon>Microcosmobacter</taxon>
    </lineage>
</organism>
<dbReference type="RefSeq" id="WP_311425960.1">
    <property type="nucleotide sequence ID" value="NZ_JAVRIA010000001.1"/>
</dbReference>
<evidence type="ECO:0000259" key="9">
    <source>
        <dbReference type="PROSITE" id="PS50059"/>
    </source>
</evidence>
<comment type="catalytic activity">
    <reaction evidence="1 6">
        <text>[protein]-peptidylproline (omega=180) = [protein]-peptidylproline (omega=0)</text>
        <dbReference type="Rhea" id="RHEA:16237"/>
        <dbReference type="Rhea" id="RHEA-COMP:10747"/>
        <dbReference type="Rhea" id="RHEA-COMP:10748"/>
        <dbReference type="ChEBI" id="CHEBI:83833"/>
        <dbReference type="ChEBI" id="CHEBI:83834"/>
        <dbReference type="EC" id="5.2.1.8"/>
    </reaction>
</comment>
<dbReference type="GO" id="GO:0003755">
    <property type="term" value="F:peptidyl-prolyl cis-trans isomerase activity"/>
    <property type="evidence" value="ECO:0007669"/>
    <property type="project" value="UniProtKB-EC"/>
</dbReference>
<evidence type="ECO:0000259" key="10">
    <source>
        <dbReference type="PROSITE" id="PS50072"/>
    </source>
</evidence>
<feature type="chain" id="PRO_5046707479" description="peptidylprolyl isomerase" evidence="8">
    <location>
        <begin position="23"/>
        <end position="412"/>
    </location>
</feature>
<evidence type="ECO:0000313" key="11">
    <source>
        <dbReference type="EMBL" id="MDT0557189.1"/>
    </source>
</evidence>
<feature type="domain" description="PPIase cyclophilin-type" evidence="10">
    <location>
        <begin position="40"/>
        <end position="213"/>
    </location>
</feature>
<proteinExistence type="inferred from homology"/>
<name>A0ABU2YHL8_9FLAO</name>
<comment type="similarity">
    <text evidence="2">Belongs to the cyclophilin-type PPIase family.</text>
</comment>
<reference evidence="11 12" key="1">
    <citation type="submission" date="2023-09" db="EMBL/GenBank/DDBJ databases">
        <authorList>
            <person name="Rey-Velasco X."/>
        </authorList>
    </citation>
    <scope>NUCLEOTIDE SEQUENCE [LARGE SCALE GENOMIC DNA]</scope>
    <source>
        <strain evidence="11 12">W332</strain>
    </source>
</reference>
<gene>
    <name evidence="11" type="ORF">RM697_00930</name>
</gene>
<accession>A0ABU2YHL8</accession>
<evidence type="ECO:0000256" key="7">
    <source>
        <dbReference type="SAM" id="Coils"/>
    </source>
</evidence>
<evidence type="ECO:0000256" key="5">
    <source>
        <dbReference type="ARBA" id="ARBA00023235"/>
    </source>
</evidence>
<keyword evidence="5 6" id="KW-0413">Isomerase</keyword>
<dbReference type="Proteomes" id="UP001259492">
    <property type="component" value="Unassembled WGS sequence"/>
</dbReference>
<feature type="coiled-coil region" evidence="7">
    <location>
        <begin position="237"/>
        <end position="264"/>
    </location>
</feature>
<dbReference type="InterPro" id="IPR029000">
    <property type="entry name" value="Cyclophilin-like_dom_sf"/>
</dbReference>
<dbReference type="PROSITE" id="PS51257">
    <property type="entry name" value="PROKAR_LIPOPROTEIN"/>
    <property type="match status" value="1"/>
</dbReference>
<dbReference type="Gene3D" id="2.40.100.10">
    <property type="entry name" value="Cyclophilin-like"/>
    <property type="match status" value="1"/>
</dbReference>
<evidence type="ECO:0000313" key="12">
    <source>
        <dbReference type="Proteomes" id="UP001259492"/>
    </source>
</evidence>
<dbReference type="InterPro" id="IPR002130">
    <property type="entry name" value="Cyclophilin-type_PPIase_dom"/>
</dbReference>
<dbReference type="PRINTS" id="PR00153">
    <property type="entry name" value="CSAPPISMRASE"/>
</dbReference>
<dbReference type="InterPro" id="IPR044666">
    <property type="entry name" value="Cyclophilin_A-like"/>
</dbReference>
<dbReference type="SUPFAM" id="SSF50891">
    <property type="entry name" value="Cyclophilin-like"/>
    <property type="match status" value="1"/>
</dbReference>